<dbReference type="InterPro" id="IPR050695">
    <property type="entry name" value="N-acetylmuramoyl_amidase_3"/>
</dbReference>
<dbReference type="SMART" id="SM00646">
    <property type="entry name" value="Ami_3"/>
    <property type="match status" value="1"/>
</dbReference>
<accession>A0A1Y3U0Y2</accession>
<feature type="region of interest" description="Disordered" evidence="2">
    <location>
        <begin position="160"/>
        <end position="191"/>
    </location>
</feature>
<dbReference type="Proteomes" id="UP000195455">
    <property type="component" value="Unassembled WGS sequence"/>
</dbReference>
<dbReference type="Gene3D" id="3.30.457.10">
    <property type="entry name" value="Copper amine oxidase-like, N-terminal domain"/>
    <property type="match status" value="1"/>
</dbReference>
<dbReference type="AlphaFoldDB" id="A0A1Y3U0Y2"/>
<dbReference type="InterPro" id="IPR021731">
    <property type="entry name" value="AMIN_dom"/>
</dbReference>
<dbReference type="Pfam" id="PF07833">
    <property type="entry name" value="Cu_amine_oxidN1"/>
    <property type="match status" value="1"/>
</dbReference>
<evidence type="ECO:0000313" key="4">
    <source>
        <dbReference type="EMBL" id="OUN40858.1"/>
    </source>
</evidence>
<dbReference type="SUPFAM" id="SSF53187">
    <property type="entry name" value="Zn-dependent exopeptidases"/>
    <property type="match status" value="1"/>
</dbReference>
<dbReference type="Pfam" id="PF01520">
    <property type="entry name" value="Amidase_3"/>
    <property type="match status" value="1"/>
</dbReference>
<dbReference type="RefSeq" id="WP_087990005.1">
    <property type="nucleotide sequence ID" value="NZ_JBKYBB010000005.1"/>
</dbReference>
<gene>
    <name evidence="4" type="ORF">B5G26_13380</name>
</gene>
<dbReference type="PANTHER" id="PTHR30404:SF0">
    <property type="entry name" value="N-ACETYLMURAMOYL-L-ALANINE AMIDASE AMIC"/>
    <property type="match status" value="1"/>
</dbReference>
<dbReference type="EMBL" id="NFHM01000027">
    <property type="protein sequence ID" value="OUN40858.1"/>
    <property type="molecule type" value="Genomic_DNA"/>
</dbReference>
<sequence>MNWRKLLLTTLALGLLGATTVYGEQVKMDLFYNGKHHAYAAKEVKIEIDGKEMVPKDMPAVIIDGRTMLPMRQIAQELGCEVNWNEAAKQIYVMRGSDIIVFAVDSKTGYENGQEFTMDVPATIVNDRTMLPVRALADALHLNIKWDDPNRIVSIQSGDTVVKDEPKAPESGQTTAGTLTGIQTPSEKDADQTFTIQADGPMGRYEKTFVDDQKIVLDFYGAKSSLPSEITKTNSDIVTGIRTATHENNGDSFTRVVFDLSGKKDYEVTQSADKKNITISFGKTTVDKISAVHSQNKDIITIGGTGSFGASVAMTTDPQKIVVTIPNCQSNLNDKINTDDLQYVLAGKVDTSKGNTVEMVFDVEDLVQYSYREENQNLILEIYPTTLKNMRYDKNANVLYLDKKDKIDTGSVKFEDHYLDGYFDVTLPGDYESDYGYGTYDVKGTVVENIEVSTKGGNTTFRFKQNRISAYEVTAEGDSYAIRVKNPKEVYDKVLLLDAGHGGKDPGTSGNGMQEKNLTLTIAQKIEQELQGSGIKVYMTRDSDVYPENSTRAQTANDIADLMVSIHINSGPETANGTESLYQVHANDSSSRLTSKQLAEILQASMISGTGNTNRGVKLRTDLLILNRTTVPSAIVEVVFITNTGDALKISNPAYQDQVAQAIADGIQEAVKYPLR</sequence>
<evidence type="ECO:0000256" key="1">
    <source>
        <dbReference type="ARBA" id="ARBA00022801"/>
    </source>
</evidence>
<comment type="caution">
    <text evidence="4">The sequence shown here is derived from an EMBL/GenBank/DDBJ whole genome shotgun (WGS) entry which is preliminary data.</text>
</comment>
<dbReference type="Gene3D" id="2.60.40.3500">
    <property type="match status" value="1"/>
</dbReference>
<proteinExistence type="predicted"/>
<feature type="domain" description="MurNAc-LAA" evidence="3">
    <location>
        <begin position="553"/>
        <end position="668"/>
    </location>
</feature>
<dbReference type="CDD" id="cd02696">
    <property type="entry name" value="MurNAc-LAA"/>
    <property type="match status" value="1"/>
</dbReference>
<organism evidence="4 5">
    <name type="scientific">Anaerotignum lactatifermentans</name>
    <dbReference type="NCBI Taxonomy" id="160404"/>
    <lineage>
        <taxon>Bacteria</taxon>
        <taxon>Bacillati</taxon>
        <taxon>Bacillota</taxon>
        <taxon>Clostridia</taxon>
        <taxon>Lachnospirales</taxon>
        <taxon>Anaerotignaceae</taxon>
        <taxon>Anaerotignum</taxon>
    </lineage>
</organism>
<protein>
    <recommendedName>
        <fullName evidence="3">MurNAc-LAA domain-containing protein</fullName>
    </recommendedName>
</protein>
<feature type="compositionally biased region" description="Polar residues" evidence="2">
    <location>
        <begin position="171"/>
        <end position="185"/>
    </location>
</feature>
<evidence type="ECO:0000259" key="3">
    <source>
        <dbReference type="SMART" id="SM00646"/>
    </source>
</evidence>
<dbReference type="PANTHER" id="PTHR30404">
    <property type="entry name" value="N-ACETYLMURAMOYL-L-ALANINE AMIDASE"/>
    <property type="match status" value="1"/>
</dbReference>
<dbReference type="GO" id="GO:0009253">
    <property type="term" value="P:peptidoglycan catabolic process"/>
    <property type="evidence" value="ECO:0007669"/>
    <property type="project" value="InterPro"/>
</dbReference>
<dbReference type="InterPro" id="IPR036582">
    <property type="entry name" value="Mao_N_sf"/>
</dbReference>
<reference evidence="5" key="1">
    <citation type="submission" date="2017-04" db="EMBL/GenBank/DDBJ databases">
        <title>Function of individual gut microbiota members based on whole genome sequencing of pure cultures obtained from chicken caecum.</title>
        <authorList>
            <person name="Medvecky M."/>
            <person name="Cejkova D."/>
            <person name="Polansky O."/>
            <person name="Karasova D."/>
            <person name="Kubasova T."/>
            <person name="Cizek A."/>
            <person name="Rychlik I."/>
        </authorList>
    </citation>
    <scope>NUCLEOTIDE SEQUENCE [LARGE SCALE GENOMIC DNA]</scope>
    <source>
        <strain evidence="5">An75</strain>
    </source>
</reference>
<dbReference type="Pfam" id="PF11741">
    <property type="entry name" value="AMIN"/>
    <property type="match status" value="1"/>
</dbReference>
<name>A0A1Y3U0Y2_9FIRM</name>
<dbReference type="GO" id="GO:0008745">
    <property type="term" value="F:N-acetylmuramoyl-L-alanine amidase activity"/>
    <property type="evidence" value="ECO:0007669"/>
    <property type="project" value="InterPro"/>
</dbReference>
<keyword evidence="1" id="KW-0378">Hydrolase</keyword>
<evidence type="ECO:0000256" key="2">
    <source>
        <dbReference type="SAM" id="MobiDB-lite"/>
    </source>
</evidence>
<dbReference type="Gene3D" id="3.40.630.40">
    <property type="entry name" value="Zn-dependent exopeptidases"/>
    <property type="match status" value="1"/>
</dbReference>
<dbReference type="GO" id="GO:0030288">
    <property type="term" value="C:outer membrane-bounded periplasmic space"/>
    <property type="evidence" value="ECO:0007669"/>
    <property type="project" value="TreeGrafter"/>
</dbReference>
<evidence type="ECO:0000313" key="5">
    <source>
        <dbReference type="Proteomes" id="UP000195455"/>
    </source>
</evidence>
<dbReference type="InterPro" id="IPR012854">
    <property type="entry name" value="Cu_amine_oxidase-like_N"/>
</dbReference>
<dbReference type="SUPFAM" id="SSF55383">
    <property type="entry name" value="Copper amine oxidase, domain N"/>
    <property type="match status" value="2"/>
</dbReference>
<dbReference type="InterPro" id="IPR002508">
    <property type="entry name" value="MurNAc-LAA_cat"/>
</dbReference>